<dbReference type="InterPro" id="IPR015590">
    <property type="entry name" value="Aldehyde_DH_dom"/>
</dbReference>
<accession>A0A7X3KTN1</accession>
<keyword evidence="1" id="KW-0560">Oxidoreductase</keyword>
<dbReference type="AlphaFoldDB" id="A0A7X3KTN1"/>
<dbReference type="EMBL" id="WTFN01000024">
    <property type="protein sequence ID" value="MWK56735.1"/>
    <property type="molecule type" value="Genomic_DNA"/>
</dbReference>
<feature type="domain" description="Aldehyde dehydrogenase" evidence="2">
    <location>
        <begin position="24"/>
        <end position="58"/>
    </location>
</feature>
<evidence type="ECO:0000256" key="1">
    <source>
        <dbReference type="ARBA" id="ARBA00023002"/>
    </source>
</evidence>
<protein>
    <submittedName>
        <fullName evidence="3">Aldehyde dehydrogenase family protein</fullName>
    </submittedName>
</protein>
<organism evidence="3 4">
    <name type="scientific">Metapseudomonas otitidis</name>
    <dbReference type="NCBI Taxonomy" id="319939"/>
    <lineage>
        <taxon>Bacteria</taxon>
        <taxon>Pseudomonadati</taxon>
        <taxon>Pseudomonadota</taxon>
        <taxon>Gammaproteobacteria</taxon>
        <taxon>Pseudomonadales</taxon>
        <taxon>Pseudomonadaceae</taxon>
        <taxon>Metapseudomonas</taxon>
    </lineage>
</organism>
<sequence length="59" mass="5986">MTGPTLHTALLIDGQLVTGEGMAEAIINPATGETLVSIADASQDQVEQAIAAAHRAFPA</sequence>
<dbReference type="RefSeq" id="WP_160480924.1">
    <property type="nucleotide sequence ID" value="NZ_JAGFDR010000111.1"/>
</dbReference>
<dbReference type="Pfam" id="PF00171">
    <property type="entry name" value="Aldedh"/>
    <property type="match status" value="1"/>
</dbReference>
<dbReference type="InterPro" id="IPR016161">
    <property type="entry name" value="Ald_DH/histidinol_DH"/>
</dbReference>
<evidence type="ECO:0000259" key="2">
    <source>
        <dbReference type="Pfam" id="PF00171"/>
    </source>
</evidence>
<comment type="caution">
    <text evidence="3">The sequence shown here is derived from an EMBL/GenBank/DDBJ whole genome shotgun (WGS) entry which is preliminary data.</text>
</comment>
<name>A0A7X3KTN1_9GAMM</name>
<feature type="non-terminal residue" evidence="3">
    <location>
        <position position="59"/>
    </location>
</feature>
<dbReference type="InterPro" id="IPR016162">
    <property type="entry name" value="Ald_DH_N"/>
</dbReference>
<dbReference type="GO" id="GO:0016491">
    <property type="term" value="F:oxidoreductase activity"/>
    <property type="evidence" value="ECO:0007669"/>
    <property type="project" value="UniProtKB-KW"/>
</dbReference>
<reference evidence="3 4" key="1">
    <citation type="submission" date="2019-12" db="EMBL/GenBank/DDBJ databases">
        <title>Draft genome sequence of Pseudomonas otitidis recovered from a chicken carcass.</title>
        <authorList>
            <person name="Vieira T.R."/>
            <person name="Oliviera E.F.C."/>
            <person name="Silva N.M.V."/>
            <person name="Sambrano G.E."/>
            <person name="Cibulski S.P."/>
            <person name="Cardoso M.R.I."/>
        </authorList>
    </citation>
    <scope>NUCLEOTIDE SEQUENCE [LARGE SCALE GENOMIC DNA]</scope>
    <source>
        <strain evidence="3 4">25_K</strain>
    </source>
</reference>
<dbReference type="Proteomes" id="UP000461288">
    <property type="component" value="Unassembled WGS sequence"/>
</dbReference>
<gene>
    <name evidence="3" type="ORF">GO594_12170</name>
</gene>
<proteinExistence type="predicted"/>
<dbReference type="SUPFAM" id="SSF53720">
    <property type="entry name" value="ALDH-like"/>
    <property type="match status" value="1"/>
</dbReference>
<evidence type="ECO:0000313" key="4">
    <source>
        <dbReference type="Proteomes" id="UP000461288"/>
    </source>
</evidence>
<dbReference type="Gene3D" id="3.40.605.10">
    <property type="entry name" value="Aldehyde Dehydrogenase, Chain A, domain 1"/>
    <property type="match status" value="1"/>
</dbReference>
<evidence type="ECO:0000313" key="3">
    <source>
        <dbReference type="EMBL" id="MWK56735.1"/>
    </source>
</evidence>